<comment type="caution">
    <text evidence="2">The sequence shown here is derived from an EMBL/GenBank/DDBJ whole genome shotgun (WGS) entry which is preliminary data.</text>
</comment>
<keyword evidence="1" id="KW-0812">Transmembrane</keyword>
<reference evidence="2" key="1">
    <citation type="submission" date="2020-10" db="EMBL/GenBank/DDBJ databases">
        <authorList>
            <person name="Gilroy R."/>
        </authorList>
    </citation>
    <scope>NUCLEOTIDE SEQUENCE</scope>
    <source>
        <strain evidence="2">ChiW25-3613</strain>
    </source>
</reference>
<keyword evidence="1" id="KW-1133">Transmembrane helix</keyword>
<dbReference type="Proteomes" id="UP000824179">
    <property type="component" value="Unassembled WGS sequence"/>
</dbReference>
<feature type="transmembrane region" description="Helical" evidence="1">
    <location>
        <begin position="160"/>
        <end position="179"/>
    </location>
</feature>
<name>A0A9D1AFJ3_9FIRM</name>
<evidence type="ECO:0000313" key="2">
    <source>
        <dbReference type="EMBL" id="HIR39562.1"/>
    </source>
</evidence>
<feature type="transmembrane region" description="Helical" evidence="1">
    <location>
        <begin position="300"/>
        <end position="321"/>
    </location>
</feature>
<organism evidence="2 3">
    <name type="scientific">Candidatus Coproplasma stercoripullorum</name>
    <dbReference type="NCBI Taxonomy" id="2840751"/>
    <lineage>
        <taxon>Bacteria</taxon>
        <taxon>Bacillati</taxon>
        <taxon>Bacillota</taxon>
        <taxon>Clostridia</taxon>
        <taxon>Eubacteriales</taxon>
        <taxon>Candidatus Coproplasma</taxon>
    </lineage>
</organism>
<evidence type="ECO:0000256" key="1">
    <source>
        <dbReference type="SAM" id="Phobius"/>
    </source>
</evidence>
<accession>A0A9D1AFJ3</accession>
<feature type="transmembrane region" description="Helical" evidence="1">
    <location>
        <begin position="46"/>
        <end position="69"/>
    </location>
</feature>
<evidence type="ECO:0000313" key="3">
    <source>
        <dbReference type="Proteomes" id="UP000824179"/>
    </source>
</evidence>
<keyword evidence="1" id="KW-0472">Membrane</keyword>
<dbReference type="EMBL" id="DVHB01000073">
    <property type="protein sequence ID" value="HIR39562.1"/>
    <property type="molecule type" value="Genomic_DNA"/>
</dbReference>
<gene>
    <name evidence="2" type="ORF">IAB90_04175</name>
</gene>
<feature type="transmembrane region" description="Helical" evidence="1">
    <location>
        <begin position="200"/>
        <end position="221"/>
    </location>
</feature>
<protein>
    <recommendedName>
        <fullName evidence="4">Nucleoside transporter/FeoB GTPase Gate domain-containing protein</fullName>
    </recommendedName>
</protein>
<proteinExistence type="predicted"/>
<sequence>MRAKSRRRAAIIAKNAKYALLFVILTAFSAALIARPEKYVSACAEGIALWAQCVLPSLFPFMVICAIMVNTGLTEKLSSPLKKVCGAVKLPQAAAICFLMSATSGYPAGSRTVSQFYYSGACTQEGCKKLAFLCSTSGPLFMTGTVGAGMFGDGAAGAKLFAAHIISVAAVAIIISLAGKSCESSIPPSCRGKNVLYESFYGSVSAALTAGAFIAFFYTAAEIAHDFYILYPIERFLSIFTGENIAKAVASGLVEMTGGCAQLAACGEDLSLPFAGFLITFGGACVLSQQLSYLTKCGVGSLKFILVKFIQAAACFIILLFL</sequence>
<feature type="transmembrane region" description="Helical" evidence="1">
    <location>
        <begin position="270"/>
        <end position="288"/>
    </location>
</feature>
<dbReference type="AlphaFoldDB" id="A0A9D1AFJ3"/>
<reference evidence="2" key="2">
    <citation type="journal article" date="2021" name="PeerJ">
        <title>Extensive microbial diversity within the chicken gut microbiome revealed by metagenomics and culture.</title>
        <authorList>
            <person name="Gilroy R."/>
            <person name="Ravi A."/>
            <person name="Getino M."/>
            <person name="Pursley I."/>
            <person name="Horton D.L."/>
            <person name="Alikhan N.F."/>
            <person name="Baker D."/>
            <person name="Gharbi K."/>
            <person name="Hall N."/>
            <person name="Watson M."/>
            <person name="Adriaenssens E.M."/>
            <person name="Foster-Nyarko E."/>
            <person name="Jarju S."/>
            <person name="Secka A."/>
            <person name="Antonio M."/>
            <person name="Oren A."/>
            <person name="Chaudhuri R.R."/>
            <person name="La Ragione R."/>
            <person name="Hildebrand F."/>
            <person name="Pallen M.J."/>
        </authorList>
    </citation>
    <scope>NUCLEOTIDE SEQUENCE</scope>
    <source>
        <strain evidence="2">ChiW25-3613</strain>
    </source>
</reference>
<evidence type="ECO:0008006" key="4">
    <source>
        <dbReference type="Google" id="ProtNLM"/>
    </source>
</evidence>